<sequence>MQEIFLKALIIGFSISMAIGPIAMIGIKNGLAKGFFACFAVGIGATIADCFYGFLAGGGMQFLTKFLLEYQNIIKTTGGLTLVYMGFKEVKNAKNPVSNIDFNARDFFQTIILVFLLTMKNPMTIMFFLGVFGTMGDSDLTFNEIAVMISGIAVAGISWWIFLSLFVAKIRVKITQKYITVLKVISGFVLIAFGICALI</sequence>
<keyword evidence="8" id="KW-1185">Reference proteome</keyword>
<feature type="transmembrane region" description="Helical" evidence="6">
    <location>
        <begin position="34"/>
        <end position="55"/>
    </location>
</feature>
<keyword evidence="4 6" id="KW-1133">Transmembrane helix</keyword>
<name>A0A5B8XJP8_9RICK</name>
<feature type="transmembrane region" description="Helical" evidence="6">
    <location>
        <begin position="180"/>
        <end position="198"/>
    </location>
</feature>
<accession>A0A5B8XJP8</accession>
<organism evidence="7 8">
    <name type="scientific">Candidatus Deianiraea vastatrix</name>
    <dbReference type="NCBI Taxonomy" id="2163644"/>
    <lineage>
        <taxon>Bacteria</taxon>
        <taxon>Pseudomonadati</taxon>
        <taxon>Pseudomonadota</taxon>
        <taxon>Alphaproteobacteria</taxon>
        <taxon>Rickettsiales</taxon>
        <taxon>Candidatus Deianiraeaceae</taxon>
        <taxon>Candidatus Deianiraea</taxon>
    </lineage>
</organism>
<proteinExistence type="predicted"/>
<gene>
    <name evidence="7" type="ORF">Deia_00983</name>
</gene>
<dbReference type="RefSeq" id="WP_146821118.1">
    <property type="nucleotide sequence ID" value="NZ_CP029077.1"/>
</dbReference>
<reference evidence="7 8" key="1">
    <citation type="journal article" date="2019" name="ISME J.">
        <title>Deianiraea, an extracellular bacterium associated with the ciliate Paramecium, suggests an alternative scenario for the evolution of Rickettsiales.</title>
        <authorList>
            <person name="Castelli M."/>
            <person name="Sabaneyeva E."/>
            <person name="Lanzoni O."/>
            <person name="Lebedeva N."/>
            <person name="Floriano A.M."/>
            <person name="Gaiarsa S."/>
            <person name="Benken K."/>
            <person name="Modeo L."/>
            <person name="Bandi C."/>
            <person name="Potekhin A."/>
            <person name="Sassera D."/>
            <person name="Petroni G."/>
        </authorList>
    </citation>
    <scope>NUCLEOTIDE SEQUENCE [LARGE SCALE GENOMIC DNA]</scope>
    <source>
        <strain evidence="7">CyL4-1</strain>
    </source>
</reference>
<dbReference type="OrthoDB" id="7874789at2"/>
<dbReference type="EMBL" id="CP029077">
    <property type="protein sequence ID" value="QED23767.1"/>
    <property type="molecule type" value="Genomic_DNA"/>
</dbReference>
<feature type="transmembrane region" description="Helical" evidence="6">
    <location>
        <begin position="145"/>
        <end position="168"/>
    </location>
</feature>
<feature type="transmembrane region" description="Helical" evidence="6">
    <location>
        <begin position="107"/>
        <end position="133"/>
    </location>
</feature>
<evidence type="ECO:0000313" key="8">
    <source>
        <dbReference type="Proteomes" id="UP000321934"/>
    </source>
</evidence>
<evidence type="ECO:0000313" key="7">
    <source>
        <dbReference type="EMBL" id="QED23767.1"/>
    </source>
</evidence>
<evidence type="ECO:0000256" key="5">
    <source>
        <dbReference type="ARBA" id="ARBA00023136"/>
    </source>
</evidence>
<dbReference type="InterPro" id="IPR001123">
    <property type="entry name" value="LeuE-type"/>
</dbReference>
<keyword evidence="3 6" id="KW-0812">Transmembrane</keyword>
<evidence type="ECO:0000256" key="2">
    <source>
        <dbReference type="ARBA" id="ARBA00022475"/>
    </source>
</evidence>
<feature type="transmembrane region" description="Helical" evidence="6">
    <location>
        <begin position="6"/>
        <end position="27"/>
    </location>
</feature>
<dbReference type="GO" id="GO:0005886">
    <property type="term" value="C:plasma membrane"/>
    <property type="evidence" value="ECO:0007669"/>
    <property type="project" value="UniProtKB-SubCell"/>
</dbReference>
<keyword evidence="5 6" id="KW-0472">Membrane</keyword>
<keyword evidence="2" id="KW-1003">Cell membrane</keyword>
<dbReference type="Proteomes" id="UP000321934">
    <property type="component" value="Chromosome"/>
</dbReference>
<dbReference type="AlphaFoldDB" id="A0A5B8XJP8"/>
<dbReference type="PANTHER" id="PTHR30086">
    <property type="entry name" value="ARGININE EXPORTER PROTEIN ARGO"/>
    <property type="match status" value="1"/>
</dbReference>
<dbReference type="Pfam" id="PF01810">
    <property type="entry name" value="LysE"/>
    <property type="match status" value="1"/>
</dbReference>
<dbReference type="PANTHER" id="PTHR30086:SF20">
    <property type="entry name" value="ARGININE EXPORTER PROTEIN ARGO-RELATED"/>
    <property type="match status" value="1"/>
</dbReference>
<protein>
    <submittedName>
        <fullName evidence="7">LysE type translocator</fullName>
    </submittedName>
</protein>
<comment type="subcellular location">
    <subcellularLocation>
        <location evidence="1">Cell membrane</location>
        <topology evidence="1">Multi-pass membrane protein</topology>
    </subcellularLocation>
</comment>
<evidence type="ECO:0000256" key="3">
    <source>
        <dbReference type="ARBA" id="ARBA00022692"/>
    </source>
</evidence>
<dbReference type="GO" id="GO:0015171">
    <property type="term" value="F:amino acid transmembrane transporter activity"/>
    <property type="evidence" value="ECO:0007669"/>
    <property type="project" value="TreeGrafter"/>
</dbReference>
<evidence type="ECO:0000256" key="6">
    <source>
        <dbReference type="SAM" id="Phobius"/>
    </source>
</evidence>
<evidence type="ECO:0000256" key="4">
    <source>
        <dbReference type="ARBA" id="ARBA00022989"/>
    </source>
</evidence>
<evidence type="ECO:0000256" key="1">
    <source>
        <dbReference type="ARBA" id="ARBA00004651"/>
    </source>
</evidence>